<sequence>MPRIRGFVNKAPVDSVVAKPDLSRRSAPLALPPTPPKTLTKRKRARSRVTDSDTEDDDRVAELPSSDREHEKDRGRDGNGVVVLGNKKRKTLDAIAEELSAARAGDAFWLGGPSTVASGDDARKPRARPRVRYETRAGTRSPSSSPMTPRVLRRQHTGLASPPPSRRQSTARTRVTRQTPTRASARIHGKLFPERDSPNNPFLSNDSPSNPFLSDDSPGNPFLSDDLPAPATEGEPAPPPEPRTPERFVEKPTMTWVFRGTRVQLANPHYKPAGLEAQTALEDARALLPAAHPDFSPAPSFAPRLLFPEARRRLVRKRAPREPQSPTRVNPRARRARGGRRGGDRGGPCEPAGEAPDQDGVAHAHRCDRGTGAADAERGARRAAPPGEGQRRRAPRDGPGEDRRAAAAGGVVLGCCTDFFSPYAPPFSVPTLLY</sequence>
<gene>
    <name evidence="2" type="ORF">WOLCODRAFT_139359</name>
</gene>
<dbReference type="STRING" id="742152.A0A2H3JS57"/>
<keyword evidence="3" id="KW-1185">Reference proteome</keyword>
<dbReference type="EMBL" id="KB468168">
    <property type="protein sequence ID" value="PCH44986.1"/>
    <property type="molecule type" value="Genomic_DNA"/>
</dbReference>
<accession>A0A2H3JS57</accession>
<feature type="compositionally biased region" description="Basic and acidic residues" evidence="1">
    <location>
        <begin position="65"/>
        <end position="77"/>
    </location>
</feature>
<feature type="compositionally biased region" description="Polar residues" evidence="1">
    <location>
        <begin position="166"/>
        <end position="182"/>
    </location>
</feature>
<feature type="non-terminal residue" evidence="2">
    <location>
        <position position="434"/>
    </location>
</feature>
<name>A0A2H3JS57_WOLCO</name>
<feature type="compositionally biased region" description="Polar residues" evidence="1">
    <location>
        <begin position="198"/>
        <end position="212"/>
    </location>
</feature>
<organism evidence="2 3">
    <name type="scientific">Wolfiporia cocos (strain MD-104)</name>
    <name type="common">Brown rot fungus</name>
    <dbReference type="NCBI Taxonomy" id="742152"/>
    <lineage>
        <taxon>Eukaryota</taxon>
        <taxon>Fungi</taxon>
        <taxon>Dikarya</taxon>
        <taxon>Basidiomycota</taxon>
        <taxon>Agaricomycotina</taxon>
        <taxon>Agaricomycetes</taxon>
        <taxon>Polyporales</taxon>
        <taxon>Phaeolaceae</taxon>
        <taxon>Wolfiporia</taxon>
    </lineage>
</organism>
<feature type="region of interest" description="Disordered" evidence="1">
    <location>
        <begin position="108"/>
        <end position="251"/>
    </location>
</feature>
<reference evidence="2 3" key="1">
    <citation type="journal article" date="2012" name="Science">
        <title>The Paleozoic origin of enzymatic lignin decomposition reconstructed from 31 fungal genomes.</title>
        <authorList>
            <person name="Floudas D."/>
            <person name="Binder M."/>
            <person name="Riley R."/>
            <person name="Barry K."/>
            <person name="Blanchette R.A."/>
            <person name="Henrissat B."/>
            <person name="Martinez A.T."/>
            <person name="Otillar R."/>
            <person name="Spatafora J.W."/>
            <person name="Yadav J.S."/>
            <person name="Aerts A."/>
            <person name="Benoit I."/>
            <person name="Boyd A."/>
            <person name="Carlson A."/>
            <person name="Copeland A."/>
            <person name="Coutinho P.M."/>
            <person name="de Vries R.P."/>
            <person name="Ferreira P."/>
            <person name="Findley K."/>
            <person name="Foster B."/>
            <person name="Gaskell J."/>
            <person name="Glotzer D."/>
            <person name="Gorecki P."/>
            <person name="Heitman J."/>
            <person name="Hesse C."/>
            <person name="Hori C."/>
            <person name="Igarashi K."/>
            <person name="Jurgens J.A."/>
            <person name="Kallen N."/>
            <person name="Kersten P."/>
            <person name="Kohler A."/>
            <person name="Kuees U."/>
            <person name="Kumar T.K.A."/>
            <person name="Kuo A."/>
            <person name="LaButti K."/>
            <person name="Larrondo L.F."/>
            <person name="Lindquist E."/>
            <person name="Ling A."/>
            <person name="Lombard V."/>
            <person name="Lucas S."/>
            <person name="Lundell T."/>
            <person name="Martin R."/>
            <person name="McLaughlin D.J."/>
            <person name="Morgenstern I."/>
            <person name="Morin E."/>
            <person name="Murat C."/>
            <person name="Nagy L.G."/>
            <person name="Nolan M."/>
            <person name="Ohm R.A."/>
            <person name="Patyshakuliyeva A."/>
            <person name="Rokas A."/>
            <person name="Ruiz-Duenas F.J."/>
            <person name="Sabat G."/>
            <person name="Salamov A."/>
            <person name="Samejima M."/>
            <person name="Schmutz J."/>
            <person name="Slot J.C."/>
            <person name="St John F."/>
            <person name="Stenlid J."/>
            <person name="Sun H."/>
            <person name="Sun S."/>
            <person name="Syed K."/>
            <person name="Tsang A."/>
            <person name="Wiebenga A."/>
            <person name="Young D."/>
            <person name="Pisabarro A."/>
            <person name="Eastwood D.C."/>
            <person name="Martin F."/>
            <person name="Cullen D."/>
            <person name="Grigoriev I.V."/>
            <person name="Hibbett D.S."/>
        </authorList>
    </citation>
    <scope>NUCLEOTIDE SEQUENCE [LARGE SCALE GENOMIC DNA]</scope>
    <source>
        <strain evidence="2 3">MD-104</strain>
    </source>
</reference>
<feature type="compositionally biased region" description="Basic and acidic residues" evidence="1">
    <location>
        <begin position="389"/>
        <end position="405"/>
    </location>
</feature>
<dbReference type="Proteomes" id="UP000218811">
    <property type="component" value="Unassembled WGS sequence"/>
</dbReference>
<evidence type="ECO:0000313" key="3">
    <source>
        <dbReference type="Proteomes" id="UP000218811"/>
    </source>
</evidence>
<feature type="compositionally biased region" description="Basic and acidic residues" evidence="1">
    <location>
        <begin position="360"/>
        <end position="380"/>
    </location>
</feature>
<protein>
    <submittedName>
        <fullName evidence="2">Uncharacterized protein</fullName>
    </submittedName>
</protein>
<evidence type="ECO:0000313" key="2">
    <source>
        <dbReference type="EMBL" id="PCH44986.1"/>
    </source>
</evidence>
<feature type="compositionally biased region" description="Basic residues" evidence="1">
    <location>
        <begin position="331"/>
        <end position="340"/>
    </location>
</feature>
<evidence type="ECO:0000256" key="1">
    <source>
        <dbReference type="SAM" id="MobiDB-lite"/>
    </source>
</evidence>
<dbReference type="AlphaFoldDB" id="A0A2H3JS57"/>
<feature type="region of interest" description="Disordered" evidence="1">
    <location>
        <begin position="315"/>
        <end position="405"/>
    </location>
</feature>
<proteinExistence type="predicted"/>
<feature type="region of interest" description="Disordered" evidence="1">
    <location>
        <begin position="19"/>
        <end position="88"/>
    </location>
</feature>
<dbReference type="OrthoDB" id="3364608at2759"/>